<evidence type="ECO:0000313" key="1">
    <source>
        <dbReference type="EMBL" id="SIT53423.1"/>
    </source>
</evidence>
<dbReference type="AlphaFoldDB" id="A0A1R3V4V7"/>
<reference evidence="2" key="1">
    <citation type="submission" date="2017-01" db="EMBL/GenBank/DDBJ databases">
        <authorList>
            <person name="Brunel B."/>
        </authorList>
    </citation>
    <scope>NUCLEOTIDE SEQUENCE [LARGE SCALE GENOMIC DNA]</scope>
</reference>
<sequence length="91" mass="10703">MADEADKHEFDWEAAEQWQLVTTPLSEKWSGRTRYAAAMFFYQRGEMNAETLEVYRICARLDSMDPLPIIRDRGVGLDWLKRLGFEQSSRN</sequence>
<keyword evidence="2" id="KW-1185">Reference proteome</keyword>
<gene>
    <name evidence="1" type="ORF">BQ8794_110229</name>
</gene>
<proteinExistence type="predicted"/>
<dbReference type="STRING" id="1631249.BQ8794_110229"/>
<name>A0A1R3V4V7_9HYPH</name>
<dbReference type="RefSeq" id="WP_077373216.1">
    <property type="nucleotide sequence ID" value="NZ_FTPD01000003.1"/>
</dbReference>
<dbReference type="EMBL" id="FTPD01000003">
    <property type="protein sequence ID" value="SIT53423.1"/>
    <property type="molecule type" value="Genomic_DNA"/>
</dbReference>
<evidence type="ECO:0000313" key="2">
    <source>
        <dbReference type="Proteomes" id="UP000188388"/>
    </source>
</evidence>
<protein>
    <submittedName>
        <fullName evidence="1">Uncharacterized protein</fullName>
    </submittedName>
</protein>
<organism evidence="1 2">
    <name type="scientific">Mesorhizobium prunaredense</name>
    <dbReference type="NCBI Taxonomy" id="1631249"/>
    <lineage>
        <taxon>Bacteria</taxon>
        <taxon>Pseudomonadati</taxon>
        <taxon>Pseudomonadota</taxon>
        <taxon>Alphaproteobacteria</taxon>
        <taxon>Hyphomicrobiales</taxon>
        <taxon>Phyllobacteriaceae</taxon>
        <taxon>Mesorhizobium</taxon>
    </lineage>
</organism>
<accession>A0A1R3V4V7</accession>
<dbReference type="Proteomes" id="UP000188388">
    <property type="component" value="Unassembled WGS sequence"/>
</dbReference>